<name>A0AA88JY08_9BACT</name>
<reference evidence="3 4" key="1">
    <citation type="submission" date="2019-09" db="EMBL/GenBank/DDBJ databases">
        <title>Genome sequence of Hymenobacter sp. M3.</title>
        <authorList>
            <person name="Srinivasan S."/>
        </authorList>
    </citation>
    <scope>NUCLEOTIDE SEQUENCE [LARGE SCALE GENOMIC DNA]</scope>
    <source>
        <strain evidence="3 4">M3</strain>
    </source>
</reference>
<gene>
    <name evidence="3" type="ORF">F0P96_17795</name>
</gene>
<keyword evidence="4" id="KW-1185">Reference proteome</keyword>
<keyword evidence="1" id="KW-0732">Signal</keyword>
<dbReference type="EMBL" id="VTWU01000007">
    <property type="protein sequence ID" value="KAA9327092.1"/>
    <property type="molecule type" value="Genomic_DNA"/>
</dbReference>
<dbReference type="InterPro" id="IPR031345">
    <property type="entry name" value="T9SS_Plug_N"/>
</dbReference>
<dbReference type="SUPFAM" id="SSF81296">
    <property type="entry name" value="E set domains"/>
    <property type="match status" value="1"/>
</dbReference>
<dbReference type="RefSeq" id="WP_151080274.1">
    <property type="nucleotide sequence ID" value="NZ_VTWU01000007.1"/>
</dbReference>
<dbReference type="Proteomes" id="UP000326380">
    <property type="component" value="Unassembled WGS sequence"/>
</dbReference>
<evidence type="ECO:0000313" key="4">
    <source>
        <dbReference type="Proteomes" id="UP000326380"/>
    </source>
</evidence>
<dbReference type="InterPro" id="IPR013783">
    <property type="entry name" value="Ig-like_fold"/>
</dbReference>
<organism evidence="3 4">
    <name type="scientific">Hymenobacter busanensis</name>
    <dbReference type="NCBI Taxonomy" id="2607656"/>
    <lineage>
        <taxon>Bacteria</taxon>
        <taxon>Pseudomonadati</taxon>
        <taxon>Bacteroidota</taxon>
        <taxon>Cytophagia</taxon>
        <taxon>Cytophagales</taxon>
        <taxon>Hymenobacteraceae</taxon>
        <taxon>Hymenobacter</taxon>
    </lineage>
</organism>
<evidence type="ECO:0000256" key="1">
    <source>
        <dbReference type="SAM" id="SignalP"/>
    </source>
</evidence>
<evidence type="ECO:0000313" key="3">
    <source>
        <dbReference type="EMBL" id="KAA9327092.1"/>
    </source>
</evidence>
<dbReference type="AlphaFoldDB" id="A0AA88JY08"/>
<feature type="signal peptide" evidence="1">
    <location>
        <begin position="1"/>
        <end position="17"/>
    </location>
</feature>
<sequence>MRLSNVALLLAIFAAPACVPLGTPITDPNAGKPGQSSAVQAPRANRELRFEDAIYDEDIQSVQCYASSGQPTEIFNPPVVPLGQGNIVLEFDILGNQSRRLTARLVHCNADWTPSVLTDLQFLNDINEFNLTQYYTSTGTQVPYYHYRLPVPGVKLSGNYLLVVQDQGRQPLISRRLLVYENRLDVQAQLGLPPGGSARYTMQQVDFVIRYGAFPLVNPAVEAKVVLRQNFRWDNAKYGLRPTFVRDAEQQLDYQFFNYENAFPALNEFRAVDLRSLRTNGLGVAALNVQASPRELLLNPEPGRGGRAYSQYEDADGQRVFESRDFGGSGSTNADYVWATFQLAAESPAPGPVYVFGALSDWKLKNDFKLTYNAEKQLYTGRVLLKQGYYNYYYVVGQQAPTPPDAAYFEGSYQLTENQYDVLVYYRPPGTRTDLLVGYRALVANGQEVQLNRGRLFR</sequence>
<proteinExistence type="predicted"/>
<evidence type="ECO:0000259" key="2">
    <source>
        <dbReference type="Pfam" id="PF17116"/>
    </source>
</evidence>
<accession>A0AA88JY08</accession>
<protein>
    <submittedName>
        <fullName evidence="3">DUF5103 domain-containing protein</fullName>
    </submittedName>
</protein>
<dbReference type="Gene3D" id="2.60.40.10">
    <property type="entry name" value="Immunoglobulins"/>
    <property type="match status" value="1"/>
</dbReference>
<comment type="caution">
    <text evidence="3">The sequence shown here is derived from an EMBL/GenBank/DDBJ whole genome shotgun (WGS) entry which is preliminary data.</text>
</comment>
<dbReference type="InterPro" id="IPR014756">
    <property type="entry name" value="Ig_E-set"/>
</dbReference>
<dbReference type="Pfam" id="PF17116">
    <property type="entry name" value="T9SS_plug_1st"/>
    <property type="match status" value="1"/>
</dbReference>
<feature type="chain" id="PRO_5041685188" evidence="1">
    <location>
        <begin position="18"/>
        <end position="458"/>
    </location>
</feature>
<feature type="domain" description="Type 9 secretion system plug protein N-terminal" evidence="2">
    <location>
        <begin position="59"/>
        <end position="181"/>
    </location>
</feature>